<feature type="region of interest" description="Disordered" evidence="1">
    <location>
        <begin position="83"/>
        <end position="111"/>
    </location>
</feature>
<organism evidence="2 3">
    <name type="scientific">Balaenoptera acutorostrata</name>
    <name type="common">Common minke whale</name>
    <name type="synonym">Balaena rostrata</name>
    <dbReference type="NCBI Taxonomy" id="9767"/>
    <lineage>
        <taxon>Eukaryota</taxon>
        <taxon>Metazoa</taxon>
        <taxon>Chordata</taxon>
        <taxon>Craniata</taxon>
        <taxon>Vertebrata</taxon>
        <taxon>Euteleostomi</taxon>
        <taxon>Mammalia</taxon>
        <taxon>Eutheria</taxon>
        <taxon>Laurasiatheria</taxon>
        <taxon>Artiodactyla</taxon>
        <taxon>Whippomorpha</taxon>
        <taxon>Cetacea</taxon>
        <taxon>Mysticeti</taxon>
        <taxon>Balaenopteridae</taxon>
        <taxon>Balaenoptera</taxon>
    </lineage>
</organism>
<name>A0ABM3TXV0_BALAC</name>
<feature type="region of interest" description="Disordered" evidence="1">
    <location>
        <begin position="1"/>
        <end position="52"/>
    </location>
</feature>
<gene>
    <name evidence="3" type="primary">LOC103020563</name>
</gene>
<evidence type="ECO:0000313" key="2">
    <source>
        <dbReference type="Proteomes" id="UP001652580"/>
    </source>
</evidence>
<feature type="region of interest" description="Disordered" evidence="1">
    <location>
        <begin position="146"/>
        <end position="202"/>
    </location>
</feature>
<reference evidence="3" key="1">
    <citation type="submission" date="2025-08" db="UniProtKB">
        <authorList>
            <consortium name="RefSeq"/>
        </authorList>
    </citation>
    <scope>IDENTIFICATION</scope>
</reference>
<dbReference type="Proteomes" id="UP001652580">
    <property type="component" value="Chromosome 8"/>
</dbReference>
<evidence type="ECO:0000256" key="1">
    <source>
        <dbReference type="SAM" id="MobiDB-lite"/>
    </source>
</evidence>
<dbReference type="RefSeq" id="XP_057406930.1">
    <property type="nucleotide sequence ID" value="XM_057550947.1"/>
</dbReference>
<proteinExistence type="predicted"/>
<evidence type="ECO:0000313" key="3">
    <source>
        <dbReference type="RefSeq" id="XP_057406930.1"/>
    </source>
</evidence>
<protein>
    <submittedName>
        <fullName evidence="3">Basic proline-rich protein-like</fullName>
    </submittedName>
</protein>
<dbReference type="GeneID" id="103020563"/>
<feature type="compositionally biased region" description="Pro residues" evidence="1">
    <location>
        <begin position="32"/>
        <end position="41"/>
    </location>
</feature>
<keyword evidence="2" id="KW-1185">Reference proteome</keyword>
<feature type="region of interest" description="Disordered" evidence="1">
    <location>
        <begin position="239"/>
        <end position="261"/>
    </location>
</feature>
<feature type="compositionally biased region" description="Pro residues" evidence="1">
    <location>
        <begin position="164"/>
        <end position="175"/>
    </location>
</feature>
<feature type="compositionally biased region" description="Low complexity" evidence="1">
    <location>
        <begin position="239"/>
        <end position="251"/>
    </location>
</feature>
<sequence length="293" mass="31043">MSSGRRSELRGERARGRAATRVRCETGNPRRGTPPPAAAPPRRPEPRASRALAPLELEFTGRLSVSAFRLEVRAWDALPAAVLTPGDRAGPPAPRRGPGLSLDRGRGAREAHVRLRPGRGCARTAAGGWPRRRFKCIPGVGVRGAGSEFPSQPHLRSPAWPAAPGSPLPGPPGCAGPPAYGRDPAPGPRPQAPKSNVEAPPGKEVRLPLHRCSEGNLDSAGNCSSAQPAPLQSALALLKRSSSHQSLASPSPRKPRAERRTSLAFTAASHKCHSSCKTQRGYNYSPCFKNFTP</sequence>
<accession>A0ABM3TXV0</accession>
<feature type="compositionally biased region" description="Basic and acidic residues" evidence="1">
    <location>
        <begin position="1"/>
        <end position="15"/>
    </location>
</feature>